<dbReference type="SUPFAM" id="SSF57701">
    <property type="entry name" value="Zn2/Cys6 DNA-binding domain"/>
    <property type="match status" value="1"/>
</dbReference>
<feature type="domain" description="Zn(2)-C6 fungal-type" evidence="9">
    <location>
        <begin position="47"/>
        <end position="79"/>
    </location>
</feature>
<dbReference type="PROSITE" id="PS50048">
    <property type="entry name" value="ZN2_CY6_FUNGAL_2"/>
    <property type="match status" value="1"/>
</dbReference>
<dbReference type="PANTHER" id="PTHR31313">
    <property type="entry name" value="TY1 ENHANCER ACTIVATOR"/>
    <property type="match status" value="1"/>
</dbReference>
<evidence type="ECO:0000256" key="7">
    <source>
        <dbReference type="ARBA" id="ARBA00023242"/>
    </source>
</evidence>
<gene>
    <name evidence="10" type="ORF">BKA67DRAFT_532373</name>
</gene>
<sequence length="394" mass="43678">MAASRRANITISKTSPGDTRSQENASIHPSSSERPEKRQSRHRASIACASCRGKRVRCVVLKGKLECNQCIKSGYKCVIRNDDERKRPISKVYVASLCERIKILERMLLENGLIPTQAVNPFKTRQEATYFSDNSANPVQFAVKHEQELDRQSPMKFPSPSVSLIEDLVFLPENSDSVSAIIPTVEASSEAQTGDSTSRPDYDFSCLPVYRKCPDANSAEALQVMRRSHIASHQASAPTNYYDSSTSPLPSGSLGSLGGLSVTKSPVIKRRQEQSNLVPTTLFQPAEWWTRSRRQDHLFKVQHSVFEIPPWTTGDTFDGSTALNHTTVNAVQNAARTSAEQAVESIRPNWDTANADMTKPISLERLVQSVNRATGAETKKPVASRKHELGYLSF</sequence>
<dbReference type="OrthoDB" id="2154091at2759"/>
<dbReference type="GeneID" id="70128412"/>
<dbReference type="PANTHER" id="PTHR31313:SF81">
    <property type="entry name" value="TY1 ENHANCER ACTIVATOR"/>
    <property type="match status" value="1"/>
</dbReference>
<keyword evidence="11" id="KW-1185">Reference proteome</keyword>
<evidence type="ECO:0000313" key="10">
    <source>
        <dbReference type="EMBL" id="KAH6657148.1"/>
    </source>
</evidence>
<reference evidence="10" key="1">
    <citation type="journal article" date="2021" name="Nat. Commun.">
        <title>Genetic determinants of endophytism in the Arabidopsis root mycobiome.</title>
        <authorList>
            <person name="Mesny F."/>
            <person name="Miyauchi S."/>
            <person name="Thiergart T."/>
            <person name="Pickel B."/>
            <person name="Atanasova L."/>
            <person name="Karlsson M."/>
            <person name="Huettel B."/>
            <person name="Barry K.W."/>
            <person name="Haridas S."/>
            <person name="Chen C."/>
            <person name="Bauer D."/>
            <person name="Andreopoulos W."/>
            <person name="Pangilinan J."/>
            <person name="LaButti K."/>
            <person name="Riley R."/>
            <person name="Lipzen A."/>
            <person name="Clum A."/>
            <person name="Drula E."/>
            <person name="Henrissat B."/>
            <person name="Kohler A."/>
            <person name="Grigoriev I.V."/>
            <person name="Martin F.M."/>
            <person name="Hacquard S."/>
        </authorList>
    </citation>
    <scope>NUCLEOTIDE SEQUENCE</scope>
    <source>
        <strain evidence="10">MPI-SDFR-AT-0073</strain>
    </source>
</reference>
<keyword evidence="3" id="KW-0862">Zinc</keyword>
<keyword evidence="2" id="KW-0479">Metal-binding</keyword>
<evidence type="ECO:0000313" key="11">
    <source>
        <dbReference type="Proteomes" id="UP000758603"/>
    </source>
</evidence>
<comment type="caution">
    <text evidence="10">The sequence shown here is derived from an EMBL/GenBank/DDBJ whole genome shotgun (WGS) entry which is preliminary data.</text>
</comment>
<dbReference type="SMART" id="SM00066">
    <property type="entry name" value="GAL4"/>
    <property type="match status" value="1"/>
</dbReference>
<organism evidence="10 11">
    <name type="scientific">Truncatella angustata</name>
    <dbReference type="NCBI Taxonomy" id="152316"/>
    <lineage>
        <taxon>Eukaryota</taxon>
        <taxon>Fungi</taxon>
        <taxon>Dikarya</taxon>
        <taxon>Ascomycota</taxon>
        <taxon>Pezizomycotina</taxon>
        <taxon>Sordariomycetes</taxon>
        <taxon>Xylariomycetidae</taxon>
        <taxon>Amphisphaeriales</taxon>
        <taxon>Sporocadaceae</taxon>
        <taxon>Truncatella</taxon>
    </lineage>
</organism>
<accession>A0A9P8URR6</accession>
<dbReference type="EMBL" id="JAGPXC010000002">
    <property type="protein sequence ID" value="KAH6657148.1"/>
    <property type="molecule type" value="Genomic_DNA"/>
</dbReference>
<keyword evidence="6" id="KW-0804">Transcription</keyword>
<name>A0A9P8URR6_9PEZI</name>
<feature type="compositionally biased region" description="Polar residues" evidence="8">
    <location>
        <begin position="7"/>
        <end position="30"/>
    </location>
</feature>
<evidence type="ECO:0000256" key="2">
    <source>
        <dbReference type="ARBA" id="ARBA00022723"/>
    </source>
</evidence>
<dbReference type="PROSITE" id="PS00463">
    <property type="entry name" value="ZN2_CY6_FUNGAL_1"/>
    <property type="match status" value="1"/>
</dbReference>
<evidence type="ECO:0000256" key="6">
    <source>
        <dbReference type="ARBA" id="ARBA00023163"/>
    </source>
</evidence>
<evidence type="ECO:0000256" key="5">
    <source>
        <dbReference type="ARBA" id="ARBA00023125"/>
    </source>
</evidence>
<keyword evidence="7" id="KW-0539">Nucleus</keyword>
<dbReference type="InterPro" id="IPR036864">
    <property type="entry name" value="Zn2-C6_fun-type_DNA-bd_sf"/>
</dbReference>
<evidence type="ECO:0000256" key="8">
    <source>
        <dbReference type="SAM" id="MobiDB-lite"/>
    </source>
</evidence>
<dbReference type="GO" id="GO:0005634">
    <property type="term" value="C:nucleus"/>
    <property type="evidence" value="ECO:0007669"/>
    <property type="project" value="UniProtKB-SubCell"/>
</dbReference>
<dbReference type="Pfam" id="PF00172">
    <property type="entry name" value="Zn_clus"/>
    <property type="match status" value="1"/>
</dbReference>
<keyword evidence="4" id="KW-0805">Transcription regulation</keyword>
<evidence type="ECO:0000256" key="4">
    <source>
        <dbReference type="ARBA" id="ARBA00023015"/>
    </source>
</evidence>
<dbReference type="Gene3D" id="4.10.240.10">
    <property type="entry name" value="Zn(2)-C6 fungal-type DNA-binding domain"/>
    <property type="match status" value="1"/>
</dbReference>
<evidence type="ECO:0000259" key="9">
    <source>
        <dbReference type="PROSITE" id="PS50048"/>
    </source>
</evidence>
<feature type="region of interest" description="Disordered" evidence="8">
    <location>
        <begin position="1"/>
        <end position="40"/>
    </location>
</feature>
<comment type="subcellular location">
    <subcellularLocation>
        <location evidence="1">Nucleus</location>
    </subcellularLocation>
</comment>
<keyword evidence="5" id="KW-0238">DNA-binding</keyword>
<proteinExistence type="predicted"/>
<dbReference type="InterPro" id="IPR001138">
    <property type="entry name" value="Zn2Cys6_DnaBD"/>
</dbReference>
<dbReference type="Proteomes" id="UP000758603">
    <property type="component" value="Unassembled WGS sequence"/>
</dbReference>
<dbReference type="CDD" id="cd00067">
    <property type="entry name" value="GAL4"/>
    <property type="match status" value="1"/>
</dbReference>
<dbReference type="AlphaFoldDB" id="A0A9P8URR6"/>
<dbReference type="InterPro" id="IPR051615">
    <property type="entry name" value="Transcr_Regulatory_Elem"/>
</dbReference>
<dbReference type="GO" id="GO:0008270">
    <property type="term" value="F:zinc ion binding"/>
    <property type="evidence" value="ECO:0007669"/>
    <property type="project" value="InterPro"/>
</dbReference>
<evidence type="ECO:0000256" key="1">
    <source>
        <dbReference type="ARBA" id="ARBA00004123"/>
    </source>
</evidence>
<dbReference type="GO" id="GO:0003677">
    <property type="term" value="F:DNA binding"/>
    <property type="evidence" value="ECO:0007669"/>
    <property type="project" value="UniProtKB-KW"/>
</dbReference>
<dbReference type="GO" id="GO:0000981">
    <property type="term" value="F:DNA-binding transcription factor activity, RNA polymerase II-specific"/>
    <property type="evidence" value="ECO:0007669"/>
    <property type="project" value="InterPro"/>
</dbReference>
<protein>
    <recommendedName>
        <fullName evidence="9">Zn(2)-C6 fungal-type domain-containing protein</fullName>
    </recommendedName>
</protein>
<evidence type="ECO:0000256" key="3">
    <source>
        <dbReference type="ARBA" id="ARBA00022833"/>
    </source>
</evidence>
<dbReference type="RefSeq" id="XP_045961382.1">
    <property type="nucleotide sequence ID" value="XM_046099520.1"/>
</dbReference>